<accession>A0ABP8MXL4</accession>
<sequence length="414" mass="44648">MLQLFFNISQALRTIRANLLRSVITILIITLGITALVGILTATDVMKSGVSSNFSDMGANSFQITSEAVHTKKGRRGAQVSYSSDVEITYDQARLFKQRYRFPDTKVGISKVGSSVATVRYESLKTNPNIRVMGVDQEYLIISQTGLLGGRNISQYDEENSNLVCVLGYDVAKKLFTKPENAVGKVVSVGANKVQVIGVAVKKGGSMMMNADNMVMLPLQTARMFYGGSGSYGINVLVGNIHTKQIAAEEAEGLFRAVRRVPLGAQNDFSVQQNNAMAEMVLDIVSKIGIAAMVIAIVTLLGSIIGLMNIMLVSVVERTREIGLSKALGARASEIRRQFLLESVVISLMGGMLGIIFSLFIGLALAASFHVPFMIPWAWIVLGVTICTVVGIVSGFYPALKAARLDPIIALRTA</sequence>
<dbReference type="PANTHER" id="PTHR30572">
    <property type="entry name" value="MEMBRANE COMPONENT OF TRANSPORTER-RELATED"/>
    <property type="match status" value="1"/>
</dbReference>
<keyword evidence="11" id="KW-1185">Reference proteome</keyword>
<keyword evidence="2" id="KW-1003">Cell membrane</keyword>
<feature type="transmembrane region" description="Helical" evidence="7">
    <location>
        <begin position="290"/>
        <end position="316"/>
    </location>
</feature>
<comment type="subcellular location">
    <subcellularLocation>
        <location evidence="1">Cell membrane</location>
        <topology evidence="1">Multi-pass membrane protein</topology>
    </subcellularLocation>
</comment>
<keyword evidence="5 7" id="KW-0472">Membrane</keyword>
<dbReference type="InterPro" id="IPR003838">
    <property type="entry name" value="ABC3_permease_C"/>
</dbReference>
<keyword evidence="4 7" id="KW-1133">Transmembrane helix</keyword>
<evidence type="ECO:0000256" key="6">
    <source>
        <dbReference type="ARBA" id="ARBA00038076"/>
    </source>
</evidence>
<gene>
    <name evidence="10" type="ORF">GCM10023092_21900</name>
</gene>
<evidence type="ECO:0000259" key="9">
    <source>
        <dbReference type="Pfam" id="PF12704"/>
    </source>
</evidence>
<dbReference type="Proteomes" id="UP001501410">
    <property type="component" value="Unassembled WGS sequence"/>
</dbReference>
<dbReference type="InterPro" id="IPR050250">
    <property type="entry name" value="Macrolide_Exporter_MacB"/>
</dbReference>
<evidence type="ECO:0000256" key="2">
    <source>
        <dbReference type="ARBA" id="ARBA00022475"/>
    </source>
</evidence>
<keyword evidence="3 7" id="KW-0812">Transmembrane</keyword>
<dbReference type="RefSeq" id="WP_344826807.1">
    <property type="nucleotide sequence ID" value="NZ_BAABEZ010000022.1"/>
</dbReference>
<comment type="similarity">
    <text evidence="6">Belongs to the ABC-4 integral membrane protein family.</text>
</comment>
<dbReference type="Pfam" id="PF02687">
    <property type="entry name" value="FtsX"/>
    <property type="match status" value="1"/>
</dbReference>
<proteinExistence type="inferred from homology"/>
<protein>
    <submittedName>
        <fullName evidence="10">ABC transporter permease</fullName>
    </submittedName>
</protein>
<dbReference type="Pfam" id="PF12704">
    <property type="entry name" value="MacB_PCD"/>
    <property type="match status" value="1"/>
</dbReference>
<organism evidence="10 11">
    <name type="scientific">Rurimicrobium arvi</name>
    <dbReference type="NCBI Taxonomy" id="2049916"/>
    <lineage>
        <taxon>Bacteria</taxon>
        <taxon>Pseudomonadati</taxon>
        <taxon>Bacteroidota</taxon>
        <taxon>Chitinophagia</taxon>
        <taxon>Chitinophagales</taxon>
        <taxon>Chitinophagaceae</taxon>
        <taxon>Rurimicrobium</taxon>
    </lineage>
</organism>
<evidence type="ECO:0000256" key="5">
    <source>
        <dbReference type="ARBA" id="ARBA00023136"/>
    </source>
</evidence>
<feature type="transmembrane region" description="Helical" evidence="7">
    <location>
        <begin position="377"/>
        <end position="400"/>
    </location>
</feature>
<dbReference type="EMBL" id="BAABEZ010000022">
    <property type="protein sequence ID" value="GAA4456531.1"/>
    <property type="molecule type" value="Genomic_DNA"/>
</dbReference>
<evidence type="ECO:0000256" key="7">
    <source>
        <dbReference type="SAM" id="Phobius"/>
    </source>
</evidence>
<feature type="domain" description="MacB-like periplasmic core" evidence="9">
    <location>
        <begin position="22"/>
        <end position="240"/>
    </location>
</feature>
<evidence type="ECO:0000256" key="3">
    <source>
        <dbReference type="ARBA" id="ARBA00022692"/>
    </source>
</evidence>
<comment type="caution">
    <text evidence="10">The sequence shown here is derived from an EMBL/GenBank/DDBJ whole genome shotgun (WGS) entry which is preliminary data.</text>
</comment>
<evidence type="ECO:0000256" key="4">
    <source>
        <dbReference type="ARBA" id="ARBA00022989"/>
    </source>
</evidence>
<feature type="domain" description="ABC3 transporter permease C-terminal" evidence="8">
    <location>
        <begin position="293"/>
        <end position="407"/>
    </location>
</feature>
<reference evidence="11" key="1">
    <citation type="journal article" date="2019" name="Int. J. Syst. Evol. Microbiol.">
        <title>The Global Catalogue of Microorganisms (GCM) 10K type strain sequencing project: providing services to taxonomists for standard genome sequencing and annotation.</title>
        <authorList>
            <consortium name="The Broad Institute Genomics Platform"/>
            <consortium name="The Broad Institute Genome Sequencing Center for Infectious Disease"/>
            <person name="Wu L."/>
            <person name="Ma J."/>
        </authorList>
    </citation>
    <scope>NUCLEOTIDE SEQUENCE [LARGE SCALE GENOMIC DNA]</scope>
    <source>
        <strain evidence="11">JCM 31921</strain>
    </source>
</reference>
<feature type="transmembrane region" description="Helical" evidence="7">
    <location>
        <begin position="339"/>
        <end position="365"/>
    </location>
</feature>
<evidence type="ECO:0000256" key="1">
    <source>
        <dbReference type="ARBA" id="ARBA00004651"/>
    </source>
</evidence>
<dbReference type="InterPro" id="IPR025857">
    <property type="entry name" value="MacB_PCD"/>
</dbReference>
<evidence type="ECO:0000313" key="10">
    <source>
        <dbReference type="EMBL" id="GAA4456531.1"/>
    </source>
</evidence>
<evidence type="ECO:0000259" key="8">
    <source>
        <dbReference type="Pfam" id="PF02687"/>
    </source>
</evidence>
<dbReference type="PANTHER" id="PTHR30572:SF4">
    <property type="entry name" value="ABC TRANSPORTER PERMEASE YTRF"/>
    <property type="match status" value="1"/>
</dbReference>
<feature type="transmembrane region" description="Helical" evidence="7">
    <location>
        <begin position="20"/>
        <end position="42"/>
    </location>
</feature>
<name>A0ABP8MXL4_9BACT</name>
<evidence type="ECO:0000313" key="11">
    <source>
        <dbReference type="Proteomes" id="UP001501410"/>
    </source>
</evidence>